<dbReference type="RefSeq" id="WP_188774537.1">
    <property type="nucleotide sequence ID" value="NZ_BMMB01000002.1"/>
</dbReference>
<evidence type="ECO:0000256" key="5">
    <source>
        <dbReference type="ARBA" id="ARBA00022840"/>
    </source>
</evidence>
<dbReference type="InterPro" id="IPR047187">
    <property type="entry name" value="SF1_C_Upf1"/>
</dbReference>
<evidence type="ECO:0000256" key="3">
    <source>
        <dbReference type="ARBA" id="ARBA00022801"/>
    </source>
</evidence>
<evidence type="ECO:0000313" key="11">
    <source>
        <dbReference type="Proteomes" id="UP001185028"/>
    </source>
</evidence>
<organism evidence="10 11">
    <name type="scientific">Paenibacillus hunanensis</name>
    <dbReference type="NCBI Taxonomy" id="539262"/>
    <lineage>
        <taxon>Bacteria</taxon>
        <taxon>Bacillati</taxon>
        <taxon>Bacillota</taxon>
        <taxon>Bacilli</taxon>
        <taxon>Bacillales</taxon>
        <taxon>Paenibacillaceae</taxon>
        <taxon>Paenibacillus</taxon>
    </lineage>
</organism>
<evidence type="ECO:0000256" key="1">
    <source>
        <dbReference type="ARBA" id="ARBA00007913"/>
    </source>
</evidence>
<dbReference type="PANTHER" id="PTHR43788">
    <property type="entry name" value="DNA2/NAM7 HELICASE FAMILY MEMBER"/>
    <property type="match status" value="1"/>
</dbReference>
<dbReference type="Pfam" id="PF13087">
    <property type="entry name" value="AAA_12"/>
    <property type="match status" value="1"/>
</dbReference>
<evidence type="ECO:0000259" key="7">
    <source>
        <dbReference type="Pfam" id="PF10881"/>
    </source>
</evidence>
<sequence>MDPKNYIVMLKNEDKTQEVKTIRKESNQTYVVEFCKGDTLYHYKITDVQIYKQPTEIRMAEDELLFHNNIPINHVVCIMDFKEVVRVFYENQKSIVCKKQDIQILKNAANNNRIQQVMKYWTEISKYIKTGDQQNEQDDFLTKEFAKLQFINPNSILNDHIKTNPSKLSAIPQQLKFSNDLIFPFSYNLSQKQAVRYALTSKISVIEGPPGTGKTQTILNILANLVSMNKTVAVVASNNAAVKNVREKMERAGYSFLIANLGNKDMKKKFFLNMPAVEIKGWECKESVQELRTKIKQLNEQIDQFLEWERELAKYKQELSAFQLEQDHFDLYYNQQNVQPLQRLTLYRRTSKRALEFMKDSYLAAERNKSDKFLYKFKLFFKHGFTHFDELKQREIDIVLEAQREFYISKISEIQKNIRKLEAKLKAHSHQELRTQHQEYSTRLFRHTLYKKYKTMPKVNFRLRNYTDNDMFTSFIERYPIMLSTTHSLRNCIPTNYLFDYCIVDESSQVELLTGAMTLSCCKQAIIVGDTKQLPHIVDQKIEDKLAPETKLGTESPYHYFNHNLLSSVLSVYGEDLSKTMLREHYRCHPRIIEFCNRKYYKGDLVIFTSAVDKDEPLMLYKTAKGNHMRELTLVNNSGKYNQRELDVIEKEILSGIQNGTITHEGIGFATPYRKQLEKANQQFNTIENDTIHKYQGREKQIMILSTVLDRTRQSGYSMKFVNNPNMINVAVSRAQQRFILVTDDSAFHRYGNEVGDLMRYMEYNTLGKSIIESELISIFDLLYTEYSNTLIAFRDKLHLFNRSKYKSENIMYAKLAEMLNEQKYNSFKLVNQVSMRELIRDYHDLKLTAEEKKYARKSSVDFVIYHKMDNQPVLAIEVDGFNYHENNEVQKARDTKKDHILMERGLPLLRFPTNGSGEEEKIRKALNEIMSIDTNN</sequence>
<dbReference type="Pfam" id="PF10881">
    <property type="entry name" value="DUF2726"/>
    <property type="match status" value="1"/>
</dbReference>
<reference evidence="10 11" key="1">
    <citation type="submission" date="2023-07" db="EMBL/GenBank/DDBJ databases">
        <title>Genomic Encyclopedia of Type Strains, Phase IV (KMG-IV): sequencing the most valuable type-strain genomes for metagenomic binning, comparative biology and taxonomic classification.</title>
        <authorList>
            <person name="Goeker M."/>
        </authorList>
    </citation>
    <scope>NUCLEOTIDE SEQUENCE [LARGE SCALE GENOMIC DNA]</scope>
    <source>
        <strain evidence="10 11">DSM 22170</strain>
    </source>
</reference>
<name>A0ABU1J088_9BACL</name>
<keyword evidence="3" id="KW-0378">Hydrolase</keyword>
<evidence type="ECO:0000256" key="4">
    <source>
        <dbReference type="ARBA" id="ARBA00022806"/>
    </source>
</evidence>
<feature type="domain" description="DNA2/NAM7 helicase-like C-terminal" evidence="9">
    <location>
        <begin position="576"/>
        <end position="744"/>
    </location>
</feature>
<dbReference type="EMBL" id="JAVDQH010000010">
    <property type="protein sequence ID" value="MDR6244923.1"/>
    <property type="molecule type" value="Genomic_DNA"/>
</dbReference>
<dbReference type="InterPro" id="IPR041677">
    <property type="entry name" value="DNA2/NAM7_AAA_11"/>
</dbReference>
<evidence type="ECO:0000256" key="2">
    <source>
        <dbReference type="ARBA" id="ARBA00022741"/>
    </source>
</evidence>
<dbReference type="Pfam" id="PF13086">
    <property type="entry name" value="AAA_11"/>
    <property type="match status" value="1"/>
</dbReference>
<gene>
    <name evidence="10" type="ORF">JOC58_002820</name>
</gene>
<evidence type="ECO:0000256" key="6">
    <source>
        <dbReference type="SAM" id="Coils"/>
    </source>
</evidence>
<feature type="domain" description="DUF2726" evidence="7">
    <location>
        <begin position="806"/>
        <end position="929"/>
    </location>
</feature>
<keyword evidence="6" id="KW-0175">Coiled coil</keyword>
<proteinExistence type="inferred from homology"/>
<evidence type="ECO:0000259" key="9">
    <source>
        <dbReference type="Pfam" id="PF13087"/>
    </source>
</evidence>
<dbReference type="GO" id="GO:0004386">
    <property type="term" value="F:helicase activity"/>
    <property type="evidence" value="ECO:0007669"/>
    <property type="project" value="UniProtKB-KW"/>
</dbReference>
<keyword evidence="2" id="KW-0547">Nucleotide-binding</keyword>
<feature type="domain" description="DNA2/NAM7 helicase helicase" evidence="8">
    <location>
        <begin position="187"/>
        <end position="538"/>
    </location>
</feature>
<dbReference type="Gene3D" id="3.40.960.10">
    <property type="entry name" value="VSR Endonuclease"/>
    <property type="match status" value="1"/>
</dbReference>
<dbReference type="InterPro" id="IPR041679">
    <property type="entry name" value="DNA2/NAM7-like_C"/>
</dbReference>
<dbReference type="CDD" id="cd18808">
    <property type="entry name" value="SF1_C_Upf1"/>
    <property type="match status" value="1"/>
</dbReference>
<dbReference type="InterPro" id="IPR024402">
    <property type="entry name" value="DUF2726"/>
</dbReference>
<feature type="coiled-coil region" evidence="6">
    <location>
        <begin position="404"/>
        <end position="431"/>
    </location>
</feature>
<evidence type="ECO:0000313" key="10">
    <source>
        <dbReference type="EMBL" id="MDR6244923.1"/>
    </source>
</evidence>
<dbReference type="InterPro" id="IPR027417">
    <property type="entry name" value="P-loop_NTPase"/>
</dbReference>
<dbReference type="PANTHER" id="PTHR43788:SF8">
    <property type="entry name" value="DNA-BINDING PROTEIN SMUBP-2"/>
    <property type="match status" value="1"/>
</dbReference>
<accession>A0ABU1J088</accession>
<keyword evidence="5" id="KW-0067">ATP-binding</keyword>
<comment type="caution">
    <text evidence="10">The sequence shown here is derived from an EMBL/GenBank/DDBJ whole genome shotgun (WGS) entry which is preliminary data.</text>
</comment>
<dbReference type="Gene3D" id="3.40.50.300">
    <property type="entry name" value="P-loop containing nucleotide triphosphate hydrolases"/>
    <property type="match status" value="3"/>
</dbReference>
<comment type="similarity">
    <text evidence="1">Belongs to the DNA2/NAM7 helicase family.</text>
</comment>
<keyword evidence="11" id="KW-1185">Reference proteome</keyword>
<dbReference type="SUPFAM" id="SSF52540">
    <property type="entry name" value="P-loop containing nucleoside triphosphate hydrolases"/>
    <property type="match status" value="1"/>
</dbReference>
<feature type="coiled-coil region" evidence="6">
    <location>
        <begin position="288"/>
        <end position="325"/>
    </location>
</feature>
<evidence type="ECO:0000259" key="8">
    <source>
        <dbReference type="Pfam" id="PF13086"/>
    </source>
</evidence>
<protein>
    <submittedName>
        <fullName evidence="10">Superfamily I DNA and/or RNA helicase</fullName>
    </submittedName>
</protein>
<dbReference type="InterPro" id="IPR050534">
    <property type="entry name" value="Coronavir_polyprotein_1ab"/>
</dbReference>
<dbReference type="Proteomes" id="UP001185028">
    <property type="component" value="Unassembled WGS sequence"/>
</dbReference>
<keyword evidence="4 10" id="KW-0347">Helicase</keyword>